<dbReference type="GO" id="GO:0032259">
    <property type="term" value="P:methylation"/>
    <property type="evidence" value="ECO:0007669"/>
    <property type="project" value="UniProtKB-KW"/>
</dbReference>
<dbReference type="AlphaFoldDB" id="A0A223I241"/>
<reference evidence="2 3" key="1">
    <citation type="submission" date="2016-08" db="EMBL/GenBank/DDBJ databases">
        <title>A novel genetic cassette of butanologenic Thermoanaerobacterium thermosaccharolyticum that directly convert cellulose to butanol.</title>
        <authorList>
            <person name="Li T."/>
            <person name="He J."/>
        </authorList>
    </citation>
    <scope>NUCLEOTIDE SEQUENCE [LARGE SCALE GENOMIC DNA]</scope>
    <source>
        <strain evidence="2 3">TG57</strain>
    </source>
</reference>
<dbReference type="RefSeq" id="WP_013297469.1">
    <property type="nucleotide sequence ID" value="NZ_CP016893.1"/>
</dbReference>
<dbReference type="Proteomes" id="UP000214975">
    <property type="component" value="Chromosome"/>
</dbReference>
<organism evidence="2 3">
    <name type="scientific">Thermoanaerobacterium thermosaccharolyticum</name>
    <name type="common">Clostridium thermosaccharolyticum</name>
    <dbReference type="NCBI Taxonomy" id="1517"/>
    <lineage>
        <taxon>Bacteria</taxon>
        <taxon>Bacillati</taxon>
        <taxon>Bacillota</taxon>
        <taxon>Clostridia</taxon>
        <taxon>Thermoanaerobacterales</taxon>
        <taxon>Thermoanaerobacteraceae</taxon>
        <taxon>Thermoanaerobacterium</taxon>
    </lineage>
</organism>
<proteinExistence type="predicted"/>
<dbReference type="EMBL" id="CP016893">
    <property type="protein sequence ID" value="AST58585.1"/>
    <property type="molecule type" value="Genomic_DNA"/>
</dbReference>
<keyword evidence="2" id="KW-0489">Methyltransferase</keyword>
<gene>
    <name evidence="2" type="ORF">Thert_02755</name>
</gene>
<sequence>MTDINKIKVTLARLQLELENIQKLYDTLNERGLLLKYCGYNFLPLQF</sequence>
<evidence type="ECO:0000256" key="1">
    <source>
        <dbReference type="SAM" id="Coils"/>
    </source>
</evidence>
<evidence type="ECO:0000313" key="3">
    <source>
        <dbReference type="Proteomes" id="UP000214975"/>
    </source>
</evidence>
<protein>
    <submittedName>
        <fullName evidence="2">SAM-dependent methyltransferase</fullName>
    </submittedName>
</protein>
<feature type="coiled-coil region" evidence="1">
    <location>
        <begin position="4"/>
        <end position="31"/>
    </location>
</feature>
<evidence type="ECO:0000313" key="2">
    <source>
        <dbReference type="EMBL" id="AST58585.1"/>
    </source>
</evidence>
<keyword evidence="1" id="KW-0175">Coiled coil</keyword>
<name>A0A223I241_THETR</name>
<keyword evidence="2" id="KW-0808">Transferase</keyword>
<accession>A0A223I241</accession>
<dbReference type="GO" id="GO:0008168">
    <property type="term" value="F:methyltransferase activity"/>
    <property type="evidence" value="ECO:0007669"/>
    <property type="project" value="UniProtKB-KW"/>
</dbReference>